<dbReference type="AlphaFoldDB" id="A0A0R2HY88"/>
<organism evidence="2 3">
    <name type="scientific">Carnobacterium divergens DSM 20623</name>
    <dbReference type="NCBI Taxonomy" id="1449336"/>
    <lineage>
        <taxon>Bacteria</taxon>
        <taxon>Bacillati</taxon>
        <taxon>Bacillota</taxon>
        <taxon>Bacilli</taxon>
        <taxon>Lactobacillales</taxon>
        <taxon>Carnobacteriaceae</taxon>
        <taxon>Carnobacterium</taxon>
    </lineage>
</organism>
<evidence type="ECO:0000313" key="3">
    <source>
        <dbReference type="Proteomes" id="UP000051658"/>
    </source>
</evidence>
<dbReference type="GeneID" id="89590114"/>
<keyword evidence="1" id="KW-1133">Transmembrane helix</keyword>
<dbReference type="Proteomes" id="UP000051658">
    <property type="component" value="Unassembled WGS sequence"/>
</dbReference>
<gene>
    <name evidence="2" type="ORF">IV74_GL000992</name>
</gene>
<dbReference type="RefSeq" id="WP_156099050.1">
    <property type="nucleotide sequence ID" value="NZ_JQBS01000001.1"/>
</dbReference>
<keyword evidence="3" id="KW-1185">Reference proteome</keyword>
<dbReference type="EMBL" id="JQBS01000001">
    <property type="protein sequence ID" value="KRN57737.1"/>
    <property type="molecule type" value="Genomic_DNA"/>
</dbReference>
<comment type="caution">
    <text evidence="2">The sequence shown here is derived from an EMBL/GenBank/DDBJ whole genome shotgun (WGS) entry which is preliminary data.</text>
</comment>
<sequence>MSGNLVGMIDFTILFVSFCHAVIFNVAQTRDKSAQNFNNSIKNNLPTCLLFP</sequence>
<proteinExistence type="predicted"/>
<keyword evidence="1" id="KW-0472">Membrane</keyword>
<protein>
    <submittedName>
        <fullName evidence="2">Uncharacterized protein</fullName>
    </submittedName>
</protein>
<accession>A0A0R2HY88</accession>
<keyword evidence="1" id="KW-0812">Transmembrane</keyword>
<name>A0A0R2HY88_CARDV</name>
<evidence type="ECO:0000313" key="2">
    <source>
        <dbReference type="EMBL" id="KRN57737.1"/>
    </source>
</evidence>
<evidence type="ECO:0000256" key="1">
    <source>
        <dbReference type="SAM" id="Phobius"/>
    </source>
</evidence>
<dbReference type="PATRIC" id="fig|1449336.4.peg.1016"/>
<reference evidence="2 3" key="1">
    <citation type="journal article" date="2015" name="Genome Announc.">
        <title>Expanding the biotechnology potential of lactobacilli through comparative genomics of 213 strains and associated genera.</title>
        <authorList>
            <person name="Sun Z."/>
            <person name="Harris H.M."/>
            <person name="McCann A."/>
            <person name="Guo C."/>
            <person name="Argimon S."/>
            <person name="Zhang W."/>
            <person name="Yang X."/>
            <person name="Jeffery I.B."/>
            <person name="Cooney J.C."/>
            <person name="Kagawa T.F."/>
            <person name="Liu W."/>
            <person name="Song Y."/>
            <person name="Salvetti E."/>
            <person name="Wrobel A."/>
            <person name="Rasinkangas P."/>
            <person name="Parkhill J."/>
            <person name="Rea M.C."/>
            <person name="O'Sullivan O."/>
            <person name="Ritari J."/>
            <person name="Douillard F.P."/>
            <person name="Paul Ross R."/>
            <person name="Yang R."/>
            <person name="Briner A.E."/>
            <person name="Felis G.E."/>
            <person name="de Vos W.M."/>
            <person name="Barrangou R."/>
            <person name="Klaenhammer T.R."/>
            <person name="Caufield P.W."/>
            <person name="Cui Y."/>
            <person name="Zhang H."/>
            <person name="O'Toole P.W."/>
        </authorList>
    </citation>
    <scope>NUCLEOTIDE SEQUENCE [LARGE SCALE GENOMIC DNA]</scope>
    <source>
        <strain evidence="2 3">DSM 20623</strain>
    </source>
</reference>
<feature type="transmembrane region" description="Helical" evidence="1">
    <location>
        <begin position="6"/>
        <end position="27"/>
    </location>
</feature>